<dbReference type="PANTHER" id="PTHR47129">
    <property type="entry name" value="QUINONE OXIDOREDUCTASE 2"/>
    <property type="match status" value="1"/>
</dbReference>
<sequence>MEIAITGVTGNLGGQVARAVSEAGFKARLLARSPERAPQLEGATVYQAAYENTESVRQALTGVDVLFMVSAKENPLRVKQHLDFVDAAKEAGVKHIVYTSFYNAADDSTFTLARDHAKTEKHIKDLGLTYTFIRDNFYLEFFLDMLKEYGEIKGPAGLGKCSAVSRRDVSAVASKILTQPQNWENQTLNMTGPDDLNMEEIVARINKIESQNFVYIDETVEEAYESRKVWPAEQWEYDSWVSTYTAIKRGEQAGLSTDIERVLGRKPISLEDVWK</sequence>
<protein>
    <submittedName>
        <fullName evidence="2">Uncharacterized protein YbjT (DUF2867 family)</fullName>
    </submittedName>
</protein>
<evidence type="ECO:0000259" key="1">
    <source>
        <dbReference type="Pfam" id="PF05368"/>
    </source>
</evidence>
<dbReference type="Proteomes" id="UP000697472">
    <property type="component" value="Unassembled WGS sequence"/>
</dbReference>
<proteinExistence type="predicted"/>
<feature type="domain" description="NmrA-like" evidence="1">
    <location>
        <begin position="2"/>
        <end position="217"/>
    </location>
</feature>
<evidence type="ECO:0000313" key="2">
    <source>
        <dbReference type="EMBL" id="MBM7642975.1"/>
    </source>
</evidence>
<organism evidence="2 3">
    <name type="scientific">Streptococcus loxodontisalivarius</name>
    <dbReference type="NCBI Taxonomy" id="1349415"/>
    <lineage>
        <taxon>Bacteria</taxon>
        <taxon>Bacillati</taxon>
        <taxon>Bacillota</taxon>
        <taxon>Bacilli</taxon>
        <taxon>Lactobacillales</taxon>
        <taxon>Streptococcaceae</taxon>
        <taxon>Streptococcus</taxon>
    </lineage>
</organism>
<dbReference type="CDD" id="cd05269">
    <property type="entry name" value="TMR_SDR_a"/>
    <property type="match status" value="1"/>
</dbReference>
<dbReference type="RefSeq" id="WP_386701548.1">
    <property type="nucleotide sequence ID" value="NZ_JAFBEH010000024.1"/>
</dbReference>
<dbReference type="Pfam" id="PF05368">
    <property type="entry name" value="NmrA"/>
    <property type="match status" value="1"/>
</dbReference>
<comment type="caution">
    <text evidence="2">The sequence shown here is derived from an EMBL/GenBank/DDBJ whole genome shotgun (WGS) entry which is preliminary data.</text>
</comment>
<dbReference type="Gene3D" id="3.90.25.10">
    <property type="entry name" value="UDP-galactose 4-epimerase, domain 1"/>
    <property type="match status" value="1"/>
</dbReference>
<dbReference type="InterPro" id="IPR008030">
    <property type="entry name" value="NmrA-like"/>
</dbReference>
<dbReference type="PANTHER" id="PTHR47129:SF1">
    <property type="entry name" value="NMRA-LIKE DOMAIN-CONTAINING PROTEIN"/>
    <property type="match status" value="1"/>
</dbReference>
<keyword evidence="3" id="KW-1185">Reference proteome</keyword>
<dbReference type="SUPFAM" id="SSF51735">
    <property type="entry name" value="NAD(P)-binding Rossmann-fold domains"/>
    <property type="match status" value="1"/>
</dbReference>
<dbReference type="Gene3D" id="3.40.50.720">
    <property type="entry name" value="NAD(P)-binding Rossmann-like Domain"/>
    <property type="match status" value="1"/>
</dbReference>
<dbReference type="InterPro" id="IPR036291">
    <property type="entry name" value="NAD(P)-bd_dom_sf"/>
</dbReference>
<dbReference type="EMBL" id="JAFBEH010000024">
    <property type="protein sequence ID" value="MBM7642975.1"/>
    <property type="molecule type" value="Genomic_DNA"/>
</dbReference>
<reference evidence="2 3" key="1">
    <citation type="submission" date="2021-01" db="EMBL/GenBank/DDBJ databases">
        <title>Genomic Encyclopedia of Type Strains, Phase IV (KMG-IV): sequencing the most valuable type-strain genomes for metagenomic binning, comparative biology and taxonomic classification.</title>
        <authorList>
            <person name="Goeker M."/>
        </authorList>
    </citation>
    <scope>NUCLEOTIDE SEQUENCE [LARGE SCALE GENOMIC DNA]</scope>
    <source>
        <strain evidence="2 3">DSM 27382</strain>
    </source>
</reference>
<name>A0ABS2PTV8_9STRE</name>
<evidence type="ECO:0000313" key="3">
    <source>
        <dbReference type="Proteomes" id="UP000697472"/>
    </source>
</evidence>
<gene>
    <name evidence="2" type="ORF">JOC28_001275</name>
</gene>
<dbReference type="InterPro" id="IPR052718">
    <property type="entry name" value="NmrA-type_oxidoreductase"/>
</dbReference>
<accession>A0ABS2PTV8</accession>